<dbReference type="GO" id="GO:0032259">
    <property type="term" value="P:methylation"/>
    <property type="evidence" value="ECO:0007669"/>
    <property type="project" value="UniProtKB-KW"/>
</dbReference>
<dbReference type="EMBL" id="FOHU01000003">
    <property type="protein sequence ID" value="SES97951.1"/>
    <property type="molecule type" value="Genomic_DNA"/>
</dbReference>
<organism evidence="6 7">
    <name type="scientific">Natronincola peptidivorans</name>
    <dbReference type="NCBI Taxonomy" id="426128"/>
    <lineage>
        <taxon>Bacteria</taxon>
        <taxon>Bacillati</taxon>
        <taxon>Bacillota</taxon>
        <taxon>Clostridia</taxon>
        <taxon>Peptostreptococcales</taxon>
        <taxon>Natronincolaceae</taxon>
        <taxon>Natronincola</taxon>
    </lineage>
</organism>
<evidence type="ECO:0000256" key="3">
    <source>
        <dbReference type="ARBA" id="ARBA00022989"/>
    </source>
</evidence>
<dbReference type="AlphaFoldDB" id="A0A1I0AW00"/>
<reference evidence="6 7" key="1">
    <citation type="submission" date="2016-10" db="EMBL/GenBank/DDBJ databases">
        <authorList>
            <person name="de Groot N.N."/>
        </authorList>
    </citation>
    <scope>NUCLEOTIDE SEQUENCE [LARGE SCALE GENOMIC DNA]</scope>
    <source>
        <strain evidence="6 7">DSM 18979</strain>
    </source>
</reference>
<evidence type="ECO:0000256" key="5">
    <source>
        <dbReference type="SAM" id="Phobius"/>
    </source>
</evidence>
<keyword evidence="2 5" id="KW-0812">Transmembrane</keyword>
<evidence type="ECO:0000313" key="6">
    <source>
        <dbReference type="EMBL" id="SES97951.1"/>
    </source>
</evidence>
<evidence type="ECO:0000256" key="2">
    <source>
        <dbReference type="ARBA" id="ARBA00022692"/>
    </source>
</evidence>
<evidence type="ECO:0000256" key="4">
    <source>
        <dbReference type="ARBA" id="ARBA00023136"/>
    </source>
</evidence>
<protein>
    <submittedName>
        <fullName evidence="6">Protein-S-isoprenylcysteine O-methyltransferase Ste14</fullName>
    </submittedName>
</protein>
<gene>
    <name evidence="6" type="ORF">SAMN05660297_01082</name>
</gene>
<comment type="subcellular location">
    <subcellularLocation>
        <location evidence="1">Endomembrane system</location>
        <topology evidence="1">Multi-pass membrane protein</topology>
    </subcellularLocation>
</comment>
<dbReference type="Pfam" id="PF04191">
    <property type="entry name" value="PEMT"/>
    <property type="match status" value="1"/>
</dbReference>
<feature type="transmembrane region" description="Helical" evidence="5">
    <location>
        <begin position="49"/>
        <end position="68"/>
    </location>
</feature>
<feature type="transmembrane region" description="Helical" evidence="5">
    <location>
        <begin position="20"/>
        <end position="43"/>
    </location>
</feature>
<dbReference type="GO" id="GO:0008168">
    <property type="term" value="F:methyltransferase activity"/>
    <property type="evidence" value="ECO:0007669"/>
    <property type="project" value="UniProtKB-KW"/>
</dbReference>
<feature type="transmembrane region" description="Helical" evidence="5">
    <location>
        <begin position="122"/>
        <end position="143"/>
    </location>
</feature>
<accession>A0A1I0AW00</accession>
<dbReference type="STRING" id="426128.SAMN05660297_01082"/>
<dbReference type="RefSeq" id="WP_090440440.1">
    <property type="nucleotide sequence ID" value="NZ_FOHU01000003.1"/>
</dbReference>
<keyword evidence="3 5" id="KW-1133">Transmembrane helix</keyword>
<feature type="transmembrane region" description="Helical" evidence="5">
    <location>
        <begin position="80"/>
        <end position="102"/>
    </location>
</feature>
<evidence type="ECO:0000256" key="1">
    <source>
        <dbReference type="ARBA" id="ARBA00004127"/>
    </source>
</evidence>
<evidence type="ECO:0000313" key="7">
    <source>
        <dbReference type="Proteomes" id="UP000199568"/>
    </source>
</evidence>
<dbReference type="Proteomes" id="UP000199568">
    <property type="component" value="Unassembled WGS sequence"/>
</dbReference>
<proteinExistence type="predicted"/>
<dbReference type="GO" id="GO:0012505">
    <property type="term" value="C:endomembrane system"/>
    <property type="evidence" value="ECO:0007669"/>
    <property type="project" value="UniProtKB-SubCell"/>
</dbReference>
<keyword evidence="6" id="KW-0808">Transferase</keyword>
<dbReference type="InterPro" id="IPR007318">
    <property type="entry name" value="Phopholipid_MeTrfase"/>
</dbReference>
<sequence>MAIKNQEKTVKRTFWGAALFYILIAFEFFYMASPFAIYFYSVYRPALNFFNQSSAWGWLISFFMPHVAQTSSTIINLHNVVGAVLATAGFLAFCIGACQVYYNKLTKKGAVTGGVYRYIRHPQYAAFIICSFGLMLMWPRYIVLMMFNTMLFAYYLLARVEEKECEAKFGESYINYKNQTGMFFPLRISFLEKLKPAPKSSIAKFFMLLILYICVQAAGIGIARGLDNLSLDNLYTHYSGNTAFISMNKIEADKLKGIKEMVTTDEEVKGILEAAGNIETTKYLNYVMPAEWFVPEIPMNGINGSVGHRHSSNYDTNNYKVIFNKVEVRGNQDVTGKDLIRNVARREPIVEVWVNVEEGSITKIMGMPERIMYDNIPVAIY</sequence>
<dbReference type="OrthoDB" id="272002at2"/>
<name>A0A1I0AW00_9FIRM</name>
<keyword evidence="4 5" id="KW-0472">Membrane</keyword>
<feature type="transmembrane region" description="Helical" evidence="5">
    <location>
        <begin position="205"/>
        <end position="226"/>
    </location>
</feature>
<keyword evidence="7" id="KW-1185">Reference proteome</keyword>
<keyword evidence="6" id="KW-0489">Methyltransferase</keyword>
<dbReference type="Gene3D" id="1.20.120.1630">
    <property type="match status" value="1"/>
</dbReference>